<keyword evidence="2" id="KW-1185">Reference proteome</keyword>
<accession>A0A8I3A8Z2</accession>
<dbReference type="AlphaFoldDB" id="A0A8I3A8Z2"/>
<name>A0A8I3A8Z2_9AGAM</name>
<protein>
    <submittedName>
        <fullName evidence="1">Uncharacterized protein</fullName>
    </submittedName>
</protein>
<comment type="caution">
    <text evidence="1">The sequence shown here is derived from an EMBL/GenBank/DDBJ whole genome shotgun (WGS) entry which is preliminary data.</text>
</comment>
<dbReference type="Proteomes" id="UP000683000">
    <property type="component" value="Unassembled WGS sequence"/>
</dbReference>
<gene>
    <name evidence="1" type="ORF">JVT61DRAFT_4521</name>
</gene>
<organism evidence="1 2">
    <name type="scientific">Boletus reticuloceps</name>
    <dbReference type="NCBI Taxonomy" id="495285"/>
    <lineage>
        <taxon>Eukaryota</taxon>
        <taxon>Fungi</taxon>
        <taxon>Dikarya</taxon>
        <taxon>Basidiomycota</taxon>
        <taxon>Agaricomycotina</taxon>
        <taxon>Agaricomycetes</taxon>
        <taxon>Agaricomycetidae</taxon>
        <taxon>Boletales</taxon>
        <taxon>Boletineae</taxon>
        <taxon>Boletaceae</taxon>
        <taxon>Boletoideae</taxon>
        <taxon>Boletus</taxon>
    </lineage>
</organism>
<sequence length="122" mass="13420">MYVPVFNAPSRIALLATSFPSLVSGAVGRMSTALPGETRSRIRDAAGRRSGLNAAGAQWLECDERRSLGRRCMISPMFSHSDTEQLVRERDGMSRGLFLPTANHTKVAQLICRIAKNLVPYK</sequence>
<evidence type="ECO:0000313" key="2">
    <source>
        <dbReference type="Proteomes" id="UP000683000"/>
    </source>
</evidence>
<reference evidence="1" key="1">
    <citation type="submission" date="2021-03" db="EMBL/GenBank/DDBJ databases">
        <title>Evolutionary innovations through gain and loss of genes in the ectomycorrhizal Boletales.</title>
        <authorList>
            <person name="Wu G."/>
            <person name="Miyauchi S."/>
            <person name="Morin E."/>
            <person name="Yang Z.-L."/>
            <person name="Xu J."/>
            <person name="Martin F.M."/>
        </authorList>
    </citation>
    <scope>NUCLEOTIDE SEQUENCE</scope>
    <source>
        <strain evidence="1">BR01</strain>
    </source>
</reference>
<evidence type="ECO:0000313" key="1">
    <source>
        <dbReference type="EMBL" id="KAG6374478.1"/>
    </source>
</evidence>
<dbReference type="EMBL" id="JAGFBS010000018">
    <property type="protein sequence ID" value="KAG6374478.1"/>
    <property type="molecule type" value="Genomic_DNA"/>
</dbReference>
<dbReference type="OrthoDB" id="10435747at2759"/>
<proteinExistence type="predicted"/>